<evidence type="ECO:0000256" key="2">
    <source>
        <dbReference type="SAM" id="Phobius"/>
    </source>
</evidence>
<keyword evidence="2" id="KW-0472">Membrane</keyword>
<evidence type="ECO:0000259" key="3">
    <source>
        <dbReference type="Pfam" id="PF06054"/>
    </source>
</evidence>
<gene>
    <name evidence="4" type="ORF">NCAST_34_04920</name>
</gene>
<feature type="domain" description="Competence protein CoiA nuclease-like" evidence="3">
    <location>
        <begin position="114"/>
        <end position="169"/>
    </location>
</feature>
<accession>U5EQI5</accession>
<evidence type="ECO:0000256" key="1">
    <source>
        <dbReference type="SAM" id="Coils"/>
    </source>
</evidence>
<keyword evidence="1" id="KW-0175">Coiled coil</keyword>
<dbReference type="STRING" id="1824.SAMN05444423_104438"/>
<comment type="caution">
    <text evidence="4">The sequence shown here is derived from an EMBL/GenBank/DDBJ whole genome shotgun (WGS) entry which is preliminary data.</text>
</comment>
<keyword evidence="2" id="KW-1133">Transmembrane helix</keyword>
<dbReference type="Proteomes" id="UP000017048">
    <property type="component" value="Unassembled WGS sequence"/>
</dbReference>
<name>U5EQI5_NOCAS</name>
<evidence type="ECO:0000313" key="5">
    <source>
        <dbReference type="Proteomes" id="UP000017048"/>
    </source>
</evidence>
<evidence type="ECO:0000313" key="4">
    <source>
        <dbReference type="EMBL" id="GAD87364.1"/>
    </source>
</evidence>
<dbReference type="Pfam" id="PF06054">
    <property type="entry name" value="CoiA_nuc"/>
    <property type="match status" value="1"/>
</dbReference>
<feature type="transmembrane region" description="Helical" evidence="2">
    <location>
        <begin position="359"/>
        <end position="377"/>
    </location>
</feature>
<keyword evidence="5" id="KW-1185">Reference proteome</keyword>
<dbReference type="InterPro" id="IPR010330">
    <property type="entry name" value="CoiA_nuc"/>
</dbReference>
<protein>
    <recommendedName>
        <fullName evidence="3">Competence protein CoiA nuclease-like domain-containing protein</fullName>
    </recommendedName>
</protein>
<reference evidence="4 5" key="1">
    <citation type="journal article" date="2014" name="BMC Genomics">
        <title>Genome based analysis of type-I polyketide synthase and nonribosomal peptide synthetase gene clusters in seven strains of five representative Nocardia species.</title>
        <authorList>
            <person name="Komaki H."/>
            <person name="Ichikawa N."/>
            <person name="Hosoyama A."/>
            <person name="Takahashi-Nakaguchi A."/>
            <person name="Matsuzawa T."/>
            <person name="Suzuki K."/>
            <person name="Fujita N."/>
            <person name="Gonoi T."/>
        </authorList>
    </citation>
    <scope>NUCLEOTIDE SEQUENCE [LARGE SCALE GENOMIC DNA]</scope>
    <source>
        <strain evidence="4 5">NBRC 15531</strain>
    </source>
</reference>
<dbReference type="EMBL" id="BAFO02000034">
    <property type="protein sequence ID" value="GAD87364.1"/>
    <property type="molecule type" value="Genomic_DNA"/>
</dbReference>
<keyword evidence="2" id="KW-0812">Transmembrane</keyword>
<feature type="coiled-coil region" evidence="1">
    <location>
        <begin position="263"/>
        <end position="353"/>
    </location>
</feature>
<sequence>MAGTGGLTCLGTEMTAARGQYGTLVDVRVEGAYAEWSGRKGLTCLLCRCPVEVYYRRSTGNVFVRHGKNTPAGTIPAGGKVSETFEHARLKQWTCDRLATFGLADVAVEPRIGDQYPDVYGTRDGVSYAVEIQWSNLAPDRARERTAGLRAAGCDQVLWVTRHRHWIEKIPAVSLGEFKRTGSGGGYRIQSGFLTPRTSARTNRLAMADRHYPLDSFLQHWSTPGELAWAYTTPTTAGWATVTDWETLTRDQAAEIVKKSRQLADALGERDRLRYQVETAEDAIKSNAATIARQARTIDHAIEERVELTKRGDDLTAALAEAEDARADKVERLQAAEETLTKVTAELRRLQSKFRRRRVVIIVLLVLCSVLGATLLLC</sequence>
<dbReference type="AlphaFoldDB" id="U5EQI5"/>
<organism evidence="4 5">
    <name type="scientific">Nocardia asteroides NBRC 15531</name>
    <dbReference type="NCBI Taxonomy" id="1110697"/>
    <lineage>
        <taxon>Bacteria</taxon>
        <taxon>Bacillati</taxon>
        <taxon>Actinomycetota</taxon>
        <taxon>Actinomycetes</taxon>
        <taxon>Mycobacteriales</taxon>
        <taxon>Nocardiaceae</taxon>
        <taxon>Nocardia</taxon>
    </lineage>
</organism>
<proteinExistence type="predicted"/>
<dbReference type="eggNOG" id="ENOG5031FTA">
    <property type="taxonomic scope" value="Bacteria"/>
</dbReference>